<dbReference type="InterPro" id="IPR006696">
    <property type="entry name" value="DUF423"/>
</dbReference>
<dbReference type="PANTHER" id="PTHR43461:SF1">
    <property type="entry name" value="TRANSMEMBRANE PROTEIN 256"/>
    <property type="match status" value="1"/>
</dbReference>
<comment type="similarity">
    <text evidence="2">Belongs to the UPF0382 family.</text>
</comment>
<gene>
    <name evidence="7" type="ORF">C6Y40_16460</name>
</gene>
<evidence type="ECO:0000313" key="8">
    <source>
        <dbReference type="Proteomes" id="UP000238949"/>
    </source>
</evidence>
<dbReference type="RefSeq" id="WP_105935504.1">
    <property type="nucleotide sequence ID" value="NZ_PVNP01000186.1"/>
</dbReference>
<accession>A0A2S9V7R2</accession>
<comment type="caution">
    <text evidence="7">The sequence shown here is derived from an EMBL/GenBank/DDBJ whole genome shotgun (WGS) entry which is preliminary data.</text>
</comment>
<feature type="transmembrane region" description="Helical" evidence="6">
    <location>
        <begin position="46"/>
        <end position="64"/>
    </location>
</feature>
<evidence type="ECO:0000256" key="2">
    <source>
        <dbReference type="ARBA" id="ARBA00009694"/>
    </source>
</evidence>
<evidence type="ECO:0000313" key="7">
    <source>
        <dbReference type="EMBL" id="PRO72499.1"/>
    </source>
</evidence>
<keyword evidence="8" id="KW-1185">Reference proteome</keyword>
<dbReference type="OrthoDB" id="9802121at2"/>
<keyword evidence="5 6" id="KW-0472">Membrane</keyword>
<comment type="subcellular location">
    <subcellularLocation>
        <location evidence="1">Membrane</location>
        <topology evidence="1">Multi-pass membrane protein</topology>
    </subcellularLocation>
</comment>
<evidence type="ECO:0000256" key="3">
    <source>
        <dbReference type="ARBA" id="ARBA00022692"/>
    </source>
</evidence>
<dbReference type="Proteomes" id="UP000238949">
    <property type="component" value="Unassembled WGS sequence"/>
</dbReference>
<feature type="transmembrane region" description="Helical" evidence="6">
    <location>
        <begin position="71"/>
        <end position="89"/>
    </location>
</feature>
<keyword evidence="4 6" id="KW-1133">Transmembrane helix</keyword>
<sequence>MRMYLLIGALLALLGVMLGAFGAHGLKNILDASALATFEVGVRYQMYHALAILLVGGLAAQASLVWRKRAALLFIIGSVLFSGSIYLLVLTGQKWLGPVTPLGGLCLMLGWVALAISVMKGADNSADTRPGSND</sequence>
<evidence type="ECO:0000256" key="5">
    <source>
        <dbReference type="ARBA" id="ARBA00023136"/>
    </source>
</evidence>
<proteinExistence type="inferred from homology"/>
<dbReference type="EMBL" id="PVNP01000186">
    <property type="protein sequence ID" value="PRO72499.1"/>
    <property type="molecule type" value="Genomic_DNA"/>
</dbReference>
<evidence type="ECO:0000256" key="1">
    <source>
        <dbReference type="ARBA" id="ARBA00004141"/>
    </source>
</evidence>
<reference evidence="8" key="1">
    <citation type="journal article" date="2020" name="Int. J. Syst. Evol. Microbiol.">
        <title>Alteromonas alba sp. nov., a marine bacterium isolated from the seawater of the West Pacific Ocean.</title>
        <authorList>
            <person name="Sun C."/>
            <person name="Wu Y.-H."/>
            <person name="Xamxidin M."/>
            <person name="Cheng H."/>
            <person name="Xu X.-W."/>
        </authorList>
    </citation>
    <scope>NUCLEOTIDE SEQUENCE [LARGE SCALE GENOMIC DNA]</scope>
    <source>
        <strain evidence="8">190</strain>
    </source>
</reference>
<dbReference type="GO" id="GO:0005886">
    <property type="term" value="C:plasma membrane"/>
    <property type="evidence" value="ECO:0007669"/>
    <property type="project" value="TreeGrafter"/>
</dbReference>
<organism evidence="7 8">
    <name type="scientific">Alteromonas alba</name>
    <dbReference type="NCBI Taxonomy" id="2079529"/>
    <lineage>
        <taxon>Bacteria</taxon>
        <taxon>Pseudomonadati</taxon>
        <taxon>Pseudomonadota</taxon>
        <taxon>Gammaproteobacteria</taxon>
        <taxon>Alteromonadales</taxon>
        <taxon>Alteromonadaceae</taxon>
        <taxon>Alteromonas/Salinimonas group</taxon>
        <taxon>Alteromonas</taxon>
    </lineage>
</organism>
<name>A0A2S9V7R2_9ALTE</name>
<evidence type="ECO:0000256" key="4">
    <source>
        <dbReference type="ARBA" id="ARBA00022989"/>
    </source>
</evidence>
<keyword evidence="3 6" id="KW-0812">Transmembrane</keyword>
<evidence type="ECO:0000256" key="6">
    <source>
        <dbReference type="SAM" id="Phobius"/>
    </source>
</evidence>
<dbReference type="Pfam" id="PF04241">
    <property type="entry name" value="DUF423"/>
    <property type="match status" value="1"/>
</dbReference>
<dbReference type="AlphaFoldDB" id="A0A2S9V7R2"/>
<feature type="transmembrane region" description="Helical" evidence="6">
    <location>
        <begin position="95"/>
        <end position="119"/>
    </location>
</feature>
<dbReference type="PANTHER" id="PTHR43461">
    <property type="entry name" value="TRANSMEMBRANE PROTEIN 256"/>
    <property type="match status" value="1"/>
</dbReference>
<protein>
    <submittedName>
        <fullName evidence="7">DUF423 domain-containing protein</fullName>
    </submittedName>
</protein>